<dbReference type="AlphaFoldDB" id="A0A4Y9Y2H6"/>
<accession>A0A4Y9Y2H6</accession>
<protein>
    <submittedName>
        <fullName evidence="1">Uncharacterized protein</fullName>
    </submittedName>
</protein>
<evidence type="ECO:0000313" key="1">
    <source>
        <dbReference type="EMBL" id="TFY56664.1"/>
    </source>
</evidence>
<keyword evidence="2" id="KW-1185">Reference proteome</keyword>
<organism evidence="1 2">
    <name type="scientific">Dentipellis fragilis</name>
    <dbReference type="NCBI Taxonomy" id="205917"/>
    <lineage>
        <taxon>Eukaryota</taxon>
        <taxon>Fungi</taxon>
        <taxon>Dikarya</taxon>
        <taxon>Basidiomycota</taxon>
        <taxon>Agaricomycotina</taxon>
        <taxon>Agaricomycetes</taxon>
        <taxon>Russulales</taxon>
        <taxon>Hericiaceae</taxon>
        <taxon>Dentipellis</taxon>
    </lineage>
</organism>
<reference evidence="1 2" key="1">
    <citation type="submission" date="2019-02" db="EMBL/GenBank/DDBJ databases">
        <title>Genome sequencing of the rare red list fungi Dentipellis fragilis.</title>
        <authorList>
            <person name="Buettner E."/>
            <person name="Kellner H."/>
        </authorList>
    </citation>
    <scope>NUCLEOTIDE SEQUENCE [LARGE SCALE GENOMIC DNA]</scope>
    <source>
        <strain evidence="1 2">DSM 105465</strain>
    </source>
</reference>
<comment type="caution">
    <text evidence="1">The sequence shown here is derived from an EMBL/GenBank/DDBJ whole genome shotgun (WGS) entry which is preliminary data.</text>
</comment>
<dbReference type="EMBL" id="SEOQ01000809">
    <property type="protein sequence ID" value="TFY56664.1"/>
    <property type="molecule type" value="Genomic_DNA"/>
</dbReference>
<gene>
    <name evidence="1" type="ORF">EVG20_g8839</name>
</gene>
<sequence>MADATERLMLQQDHGWPLTLVCCTAQQLQDDRVHLAVTWKYLVTDVRAGGPYRRAEAALLAVVRRAALWCGRRSPESRVMSA</sequence>
<dbReference type="Proteomes" id="UP000298327">
    <property type="component" value="Unassembled WGS sequence"/>
</dbReference>
<name>A0A4Y9Y2H6_9AGAM</name>
<proteinExistence type="predicted"/>
<evidence type="ECO:0000313" key="2">
    <source>
        <dbReference type="Proteomes" id="UP000298327"/>
    </source>
</evidence>